<dbReference type="EMBL" id="LYPC01000027">
    <property type="protein sequence ID" value="OCT12112.1"/>
    <property type="molecule type" value="Genomic_DNA"/>
</dbReference>
<feature type="domain" description="DinB-like" evidence="1">
    <location>
        <begin position="5"/>
        <end position="137"/>
    </location>
</feature>
<dbReference type="SUPFAM" id="SSF109854">
    <property type="entry name" value="DinB/YfiT-like putative metalloenzymes"/>
    <property type="match status" value="1"/>
</dbReference>
<name>A0A1C0ZVH5_9BACL</name>
<evidence type="ECO:0000313" key="2">
    <source>
        <dbReference type="EMBL" id="OCT12112.1"/>
    </source>
</evidence>
<evidence type="ECO:0000313" key="3">
    <source>
        <dbReference type="Proteomes" id="UP000093309"/>
    </source>
</evidence>
<accession>A0A1C0ZVH5</accession>
<comment type="caution">
    <text evidence="2">The sequence shown here is derived from an EMBL/GenBank/DDBJ whole genome shotgun (WGS) entry which is preliminary data.</text>
</comment>
<gene>
    <name evidence="2" type="ORF">A8709_30125</name>
</gene>
<protein>
    <recommendedName>
        <fullName evidence="1">DinB-like domain-containing protein</fullName>
    </recommendedName>
</protein>
<evidence type="ECO:0000259" key="1">
    <source>
        <dbReference type="Pfam" id="PF12867"/>
    </source>
</evidence>
<dbReference type="Gene3D" id="1.20.120.450">
    <property type="entry name" value="dinb family like domain"/>
    <property type="match status" value="1"/>
</dbReference>
<proteinExistence type="predicted"/>
<dbReference type="AlphaFoldDB" id="A0A1C0ZVH5"/>
<sequence>MYRATSTLIKERIKDVSPEQLIWKPAPEKWSVKEVAAHLVDASFIHSVRIRKIVAEQGSEFILYDQDSWVASSRANESNIADILAAFDAISSYNALFYERLTEEQWERKGNNNGKEVSIDDLFHGFIRHVQIHLSQIQRNLDALGAI</sequence>
<dbReference type="Pfam" id="PF12867">
    <property type="entry name" value="DinB_2"/>
    <property type="match status" value="1"/>
</dbReference>
<dbReference type="Proteomes" id="UP000093309">
    <property type="component" value="Unassembled WGS sequence"/>
</dbReference>
<keyword evidence="3" id="KW-1185">Reference proteome</keyword>
<organism evidence="2 3">
    <name type="scientific">Paenibacillus pectinilyticus</name>
    <dbReference type="NCBI Taxonomy" id="512399"/>
    <lineage>
        <taxon>Bacteria</taxon>
        <taxon>Bacillati</taxon>
        <taxon>Bacillota</taxon>
        <taxon>Bacilli</taxon>
        <taxon>Bacillales</taxon>
        <taxon>Paenibacillaceae</taxon>
        <taxon>Paenibacillus</taxon>
    </lineage>
</organism>
<dbReference type="STRING" id="512399.A8709_30125"/>
<dbReference type="InterPro" id="IPR034660">
    <property type="entry name" value="DinB/YfiT-like"/>
</dbReference>
<dbReference type="InterPro" id="IPR024775">
    <property type="entry name" value="DinB-like"/>
</dbReference>
<reference evidence="3" key="1">
    <citation type="submission" date="2016-05" db="EMBL/GenBank/DDBJ databases">
        <title>Paenibacillus oryzae. sp. nov., isolated from the rice root.</title>
        <authorList>
            <person name="Zhang J."/>
            <person name="Zhang X."/>
        </authorList>
    </citation>
    <scope>NUCLEOTIDE SEQUENCE [LARGE SCALE GENOMIC DNA]</scope>
    <source>
        <strain evidence="3">KCTC13222</strain>
    </source>
</reference>